<name>A0A371DDQ4_9APHY</name>
<evidence type="ECO:0000313" key="2">
    <source>
        <dbReference type="EMBL" id="RDX50671.1"/>
    </source>
</evidence>
<reference evidence="2 3" key="1">
    <citation type="journal article" date="2018" name="Biotechnol. Biofuels">
        <title>Integrative visual omics of the white-rot fungus Polyporus brumalis exposes the biotechnological potential of its oxidative enzymes for delignifying raw plant biomass.</title>
        <authorList>
            <person name="Miyauchi S."/>
            <person name="Rancon A."/>
            <person name="Drula E."/>
            <person name="Hage H."/>
            <person name="Chaduli D."/>
            <person name="Favel A."/>
            <person name="Grisel S."/>
            <person name="Henrissat B."/>
            <person name="Herpoel-Gimbert I."/>
            <person name="Ruiz-Duenas F.J."/>
            <person name="Chevret D."/>
            <person name="Hainaut M."/>
            <person name="Lin J."/>
            <person name="Wang M."/>
            <person name="Pangilinan J."/>
            <person name="Lipzen A."/>
            <person name="Lesage-Meessen L."/>
            <person name="Navarro D."/>
            <person name="Riley R."/>
            <person name="Grigoriev I.V."/>
            <person name="Zhou S."/>
            <person name="Raouche S."/>
            <person name="Rosso M.N."/>
        </authorList>
    </citation>
    <scope>NUCLEOTIDE SEQUENCE [LARGE SCALE GENOMIC DNA]</scope>
    <source>
        <strain evidence="2 3">BRFM 1820</strain>
    </source>
</reference>
<accession>A0A371DDQ4</accession>
<proteinExistence type="predicted"/>
<dbReference type="EMBL" id="KZ857398">
    <property type="protein sequence ID" value="RDX50671.1"/>
    <property type="molecule type" value="Genomic_DNA"/>
</dbReference>
<protein>
    <submittedName>
        <fullName evidence="2">Uncharacterized protein</fullName>
    </submittedName>
</protein>
<evidence type="ECO:0000313" key="3">
    <source>
        <dbReference type="Proteomes" id="UP000256964"/>
    </source>
</evidence>
<feature type="region of interest" description="Disordered" evidence="1">
    <location>
        <begin position="171"/>
        <end position="222"/>
    </location>
</feature>
<dbReference type="Proteomes" id="UP000256964">
    <property type="component" value="Unassembled WGS sequence"/>
</dbReference>
<sequence length="349" mass="38594">MVSTSLPIKPTTPTRDAIAEQPQAYFFVFGGDHSEILQERPAGLALGSFKPILPIIIACATFKQAELVKQIHDRVFMSDRPRDAHAVAYFVQETGWDIKLKNIYAVKRAATDEGHTGIFLGFNWDIVEQHILEKKSAAAWRKRPTLREAIRYMLEKPGSNFPLIPELAEVPFPPSLRSPPPQPQQPRSQGTASVAPTPTRTRSQAPDAHRPAMSQVPVTPDQGVPIDDDVFYDAVAAIGIDDAQDSVDTADQELVISLLAAMVRPPATASTSTQQADRRVLRYPVTFGEAADTFLAQKGVTDAGLWHVLAARVHSRTVEAFTLHLGMTLNWVPLEASYLWRIMRFPSTQ</sequence>
<gene>
    <name evidence="2" type="ORF">OH76DRAFT_1482088</name>
</gene>
<keyword evidence="3" id="KW-1185">Reference proteome</keyword>
<evidence type="ECO:0000256" key="1">
    <source>
        <dbReference type="SAM" id="MobiDB-lite"/>
    </source>
</evidence>
<dbReference type="AlphaFoldDB" id="A0A371DDQ4"/>
<feature type="compositionally biased region" description="Polar residues" evidence="1">
    <location>
        <begin position="190"/>
        <end position="204"/>
    </location>
</feature>
<feature type="compositionally biased region" description="Pro residues" evidence="1">
    <location>
        <begin position="171"/>
        <end position="184"/>
    </location>
</feature>
<dbReference type="STRING" id="139420.A0A371DDQ4"/>
<organism evidence="2 3">
    <name type="scientific">Lentinus brumalis</name>
    <dbReference type="NCBI Taxonomy" id="2498619"/>
    <lineage>
        <taxon>Eukaryota</taxon>
        <taxon>Fungi</taxon>
        <taxon>Dikarya</taxon>
        <taxon>Basidiomycota</taxon>
        <taxon>Agaricomycotina</taxon>
        <taxon>Agaricomycetes</taxon>
        <taxon>Polyporales</taxon>
        <taxon>Polyporaceae</taxon>
        <taxon>Lentinus</taxon>
    </lineage>
</organism>
<dbReference type="OrthoDB" id="2757227at2759"/>